<sequence length="42" mass="4714">MHETGENAATIFQFGNTNNFCNGIDCPVSALQYASDLWRDFD</sequence>
<evidence type="ECO:0000313" key="1">
    <source>
        <dbReference type="EMBL" id="GCB02311.1"/>
    </source>
</evidence>
<dbReference type="Proteomes" id="UP000286806">
    <property type="component" value="Unassembled WGS sequence"/>
</dbReference>
<accession>A0A401JZT5</accession>
<dbReference type="EMBL" id="BGOW01000047">
    <property type="protein sequence ID" value="GCB02311.1"/>
    <property type="molecule type" value="Genomic_DNA"/>
</dbReference>
<organism evidence="1 2">
    <name type="scientific">Sulfuriferula multivorans</name>
    <dbReference type="NCBI Taxonomy" id="1559896"/>
    <lineage>
        <taxon>Bacteria</taxon>
        <taxon>Pseudomonadati</taxon>
        <taxon>Pseudomonadota</taxon>
        <taxon>Betaproteobacteria</taxon>
        <taxon>Nitrosomonadales</taxon>
        <taxon>Sulfuricellaceae</taxon>
        <taxon>Sulfuriferula</taxon>
    </lineage>
</organism>
<proteinExistence type="predicted"/>
<keyword evidence="2" id="KW-1185">Reference proteome</keyword>
<protein>
    <submittedName>
        <fullName evidence="1">Uncharacterized protein</fullName>
    </submittedName>
</protein>
<comment type="caution">
    <text evidence="1">The sequence shown here is derived from an EMBL/GenBank/DDBJ whole genome shotgun (WGS) entry which is preliminary data.</text>
</comment>
<dbReference type="AlphaFoldDB" id="A0A401JZT5"/>
<evidence type="ECO:0000313" key="2">
    <source>
        <dbReference type="Proteomes" id="UP000286806"/>
    </source>
</evidence>
<reference evidence="1 2" key="1">
    <citation type="journal article" date="2019" name="Front. Microbiol.">
        <title>Genomes of Neutrophilic Sulfur-Oxidizing Chemolithoautotrophs Representing 9 Proteobacterial Species From 8 Genera.</title>
        <authorList>
            <person name="Watanabe T."/>
            <person name="Kojima H."/>
            <person name="Umezawa K."/>
            <person name="Hori C."/>
            <person name="Takasuka T.E."/>
            <person name="Kato Y."/>
            <person name="Fukui M."/>
        </authorList>
    </citation>
    <scope>NUCLEOTIDE SEQUENCE [LARGE SCALE GENOMIC DNA]</scope>
    <source>
        <strain evidence="1 2">TTN</strain>
    </source>
</reference>
<gene>
    <name evidence="1" type="ORF">SFMTTN_3419</name>
</gene>
<name>A0A401JZT5_9PROT</name>